<name>A0ABY5M6A6_9ACTN</name>
<reference evidence="2 3" key="1">
    <citation type="submission" date="2022-08" db="EMBL/GenBank/DDBJ databases">
        <title>novel species in genus Aeromicrobium.</title>
        <authorList>
            <person name="Ye L."/>
        </authorList>
    </citation>
    <scope>NUCLEOTIDE SEQUENCE [LARGE SCALE GENOMIC DNA]</scope>
    <source>
        <strain evidence="3">zg-Y1379</strain>
    </source>
</reference>
<organism evidence="2 3">
    <name type="scientific">Aeromicrobium wangtongii</name>
    <dbReference type="NCBI Taxonomy" id="2969247"/>
    <lineage>
        <taxon>Bacteria</taxon>
        <taxon>Bacillati</taxon>
        <taxon>Actinomycetota</taxon>
        <taxon>Actinomycetes</taxon>
        <taxon>Propionibacteriales</taxon>
        <taxon>Nocardioidaceae</taxon>
        <taxon>Aeromicrobium</taxon>
    </lineage>
</organism>
<evidence type="ECO:0000313" key="3">
    <source>
        <dbReference type="Proteomes" id="UP001316184"/>
    </source>
</evidence>
<proteinExistence type="predicted"/>
<keyword evidence="3" id="KW-1185">Reference proteome</keyword>
<sequence length="58" mass="6273">MEESSFEIDSRQLAETSSRFPAQRLAPAAARPSSDVSYLADGAGADFGRHAWDEGGHY</sequence>
<evidence type="ECO:0000313" key="2">
    <source>
        <dbReference type="EMBL" id="UUP12312.1"/>
    </source>
</evidence>
<dbReference type="Proteomes" id="UP001316184">
    <property type="component" value="Chromosome"/>
</dbReference>
<protein>
    <submittedName>
        <fullName evidence="2">Uncharacterized protein</fullName>
    </submittedName>
</protein>
<feature type="region of interest" description="Disordered" evidence="1">
    <location>
        <begin position="1"/>
        <end position="33"/>
    </location>
</feature>
<dbReference type="EMBL" id="CP102173">
    <property type="protein sequence ID" value="UUP12312.1"/>
    <property type="molecule type" value="Genomic_DNA"/>
</dbReference>
<evidence type="ECO:0000256" key="1">
    <source>
        <dbReference type="SAM" id="MobiDB-lite"/>
    </source>
</evidence>
<feature type="compositionally biased region" description="Low complexity" evidence="1">
    <location>
        <begin position="19"/>
        <end position="32"/>
    </location>
</feature>
<dbReference type="RefSeq" id="WP_232399832.1">
    <property type="nucleotide sequence ID" value="NZ_CP102173.1"/>
</dbReference>
<gene>
    <name evidence="2" type="ORF">NQV15_10640</name>
</gene>
<accession>A0ABY5M6A6</accession>